<gene>
    <name evidence="2" type="primary">LOC112294805</name>
</gene>
<dbReference type="PANTHER" id="PTHR36387">
    <property type="entry name" value="UDP-N-ACETYLMURAMOYL-L-ALANYL-D-GLUTAMATE-2, 6-DIAMINOPIMELATE LIGASE"/>
    <property type="match status" value="1"/>
</dbReference>
<dbReference type="PANTHER" id="PTHR36387:SF2">
    <property type="entry name" value="UDP-N-ACETYLMURAMOYL-L-ALANYL-D-GLUTAMATE-2, 6-DIAMINOPIMELATE LIGASE"/>
    <property type="match status" value="1"/>
</dbReference>
<reference evidence="2 3" key="1">
    <citation type="journal article" date="2008" name="Science">
        <title>The Physcomitrella genome reveals evolutionary insights into the conquest of land by plants.</title>
        <authorList>
            <person name="Rensing S."/>
            <person name="Lang D."/>
            <person name="Zimmer A."/>
            <person name="Terry A."/>
            <person name="Salamov A."/>
            <person name="Shapiro H."/>
            <person name="Nishiyama T."/>
            <person name="Perroud P.-F."/>
            <person name="Lindquist E."/>
            <person name="Kamisugi Y."/>
            <person name="Tanahashi T."/>
            <person name="Sakakibara K."/>
            <person name="Fujita T."/>
            <person name="Oishi K."/>
            <person name="Shin-I T."/>
            <person name="Kuroki Y."/>
            <person name="Toyoda A."/>
            <person name="Suzuki Y."/>
            <person name="Hashimoto A."/>
            <person name="Yamaguchi K."/>
            <person name="Sugano A."/>
            <person name="Kohara Y."/>
            <person name="Fujiyama A."/>
            <person name="Anterola A."/>
            <person name="Aoki S."/>
            <person name="Ashton N."/>
            <person name="Barbazuk W.B."/>
            <person name="Barker E."/>
            <person name="Bennetzen J."/>
            <person name="Bezanilla M."/>
            <person name="Blankenship R."/>
            <person name="Cho S.H."/>
            <person name="Dutcher S."/>
            <person name="Estelle M."/>
            <person name="Fawcett J.A."/>
            <person name="Gundlach H."/>
            <person name="Hanada K."/>
            <person name="Heyl A."/>
            <person name="Hicks K.A."/>
            <person name="Hugh J."/>
            <person name="Lohr M."/>
            <person name="Mayer K."/>
            <person name="Melkozernov A."/>
            <person name="Murata T."/>
            <person name="Nelson D."/>
            <person name="Pils B."/>
            <person name="Prigge M."/>
            <person name="Reiss B."/>
            <person name="Renner T."/>
            <person name="Rombauts S."/>
            <person name="Rushton P."/>
            <person name="Sanderfoot A."/>
            <person name="Schween G."/>
            <person name="Shiu S.-H."/>
            <person name="Stueber K."/>
            <person name="Theodoulou F.L."/>
            <person name="Tu H."/>
            <person name="Van de Peer Y."/>
            <person name="Verrier P.J."/>
            <person name="Waters E."/>
            <person name="Wood A."/>
            <person name="Yang L."/>
            <person name="Cove D."/>
            <person name="Cuming A."/>
            <person name="Hasebe M."/>
            <person name="Lucas S."/>
            <person name="Mishler D.B."/>
            <person name="Reski R."/>
            <person name="Grigoriev I."/>
            <person name="Quatrano R.S."/>
            <person name="Boore J.L."/>
        </authorList>
    </citation>
    <scope>NUCLEOTIDE SEQUENCE [LARGE SCALE GENOMIC DNA]</scope>
    <source>
        <strain evidence="2 3">cv. Gransden 2004</strain>
    </source>
</reference>
<organism evidence="2 3">
    <name type="scientific">Physcomitrium patens</name>
    <name type="common">Spreading-leaved earth moss</name>
    <name type="synonym">Physcomitrella patens</name>
    <dbReference type="NCBI Taxonomy" id="3218"/>
    <lineage>
        <taxon>Eukaryota</taxon>
        <taxon>Viridiplantae</taxon>
        <taxon>Streptophyta</taxon>
        <taxon>Embryophyta</taxon>
        <taxon>Bryophyta</taxon>
        <taxon>Bryophytina</taxon>
        <taxon>Bryopsida</taxon>
        <taxon>Funariidae</taxon>
        <taxon>Funariales</taxon>
        <taxon>Funariaceae</taxon>
        <taxon>Physcomitrium</taxon>
    </lineage>
</organism>
<dbReference type="EnsemblPlants" id="Pp3c17_13820V3.2">
    <property type="protein sequence ID" value="Pp3c17_13820V3.2"/>
    <property type="gene ID" value="Pp3c17_13820"/>
</dbReference>
<accession>A0A7I4B8A3</accession>
<feature type="compositionally biased region" description="Polar residues" evidence="1">
    <location>
        <begin position="92"/>
        <end position="106"/>
    </location>
</feature>
<evidence type="ECO:0000313" key="2">
    <source>
        <dbReference type="EnsemblPlants" id="Pp3c17_13820V3.2"/>
    </source>
</evidence>
<evidence type="ECO:0000313" key="3">
    <source>
        <dbReference type="Proteomes" id="UP000006727"/>
    </source>
</evidence>
<name>A0A7I4B8A3_PHYPA</name>
<dbReference type="Proteomes" id="UP000006727">
    <property type="component" value="Chromosome 17"/>
</dbReference>
<dbReference type="Gramene" id="Pp3c17_13820V3.2">
    <property type="protein sequence ID" value="Pp3c17_13820V3.2"/>
    <property type="gene ID" value="Pp3c17_13820"/>
</dbReference>
<dbReference type="FunCoup" id="A0A7I4B8A3">
    <property type="interactions" value="690"/>
</dbReference>
<feature type="compositionally biased region" description="Basic and acidic residues" evidence="1">
    <location>
        <begin position="135"/>
        <end position="151"/>
    </location>
</feature>
<protein>
    <submittedName>
        <fullName evidence="2">Uncharacterized protein</fullName>
    </submittedName>
</protein>
<feature type="region of interest" description="Disordered" evidence="1">
    <location>
        <begin position="123"/>
        <end position="154"/>
    </location>
</feature>
<evidence type="ECO:0000256" key="1">
    <source>
        <dbReference type="SAM" id="MobiDB-lite"/>
    </source>
</evidence>
<dbReference type="AlphaFoldDB" id="A0A7I4B8A3"/>
<feature type="compositionally biased region" description="Basic and acidic residues" evidence="1">
    <location>
        <begin position="16"/>
        <end position="72"/>
    </location>
</feature>
<feature type="region of interest" description="Disordered" evidence="1">
    <location>
        <begin position="1"/>
        <end position="108"/>
    </location>
</feature>
<dbReference type="EMBL" id="ABEU02000017">
    <property type="status" value="NOT_ANNOTATED_CDS"/>
    <property type="molecule type" value="Genomic_DNA"/>
</dbReference>
<reference evidence="2 3" key="2">
    <citation type="journal article" date="2018" name="Plant J.">
        <title>The Physcomitrella patens chromosome-scale assembly reveals moss genome structure and evolution.</title>
        <authorList>
            <person name="Lang D."/>
            <person name="Ullrich K.K."/>
            <person name="Murat F."/>
            <person name="Fuchs J."/>
            <person name="Jenkins J."/>
            <person name="Haas F.B."/>
            <person name="Piednoel M."/>
            <person name="Gundlach H."/>
            <person name="Van Bel M."/>
            <person name="Meyberg R."/>
            <person name="Vives C."/>
            <person name="Morata J."/>
            <person name="Symeonidi A."/>
            <person name="Hiss M."/>
            <person name="Muchero W."/>
            <person name="Kamisugi Y."/>
            <person name="Saleh O."/>
            <person name="Blanc G."/>
            <person name="Decker E.L."/>
            <person name="van Gessel N."/>
            <person name="Grimwood J."/>
            <person name="Hayes R.D."/>
            <person name="Graham S.W."/>
            <person name="Gunter L.E."/>
            <person name="McDaniel S.F."/>
            <person name="Hoernstein S.N.W."/>
            <person name="Larsson A."/>
            <person name="Li F.W."/>
            <person name="Perroud P.F."/>
            <person name="Phillips J."/>
            <person name="Ranjan P."/>
            <person name="Rokshar D.S."/>
            <person name="Rothfels C.J."/>
            <person name="Schneider L."/>
            <person name="Shu S."/>
            <person name="Stevenson D.W."/>
            <person name="Thummler F."/>
            <person name="Tillich M."/>
            <person name="Villarreal Aguilar J.C."/>
            <person name="Widiez T."/>
            <person name="Wong G.K."/>
            <person name="Wymore A."/>
            <person name="Zhang Y."/>
            <person name="Zimmer A.D."/>
            <person name="Quatrano R.S."/>
            <person name="Mayer K.F.X."/>
            <person name="Goodstein D."/>
            <person name="Casacuberta J.M."/>
            <person name="Vandepoele K."/>
            <person name="Reski R."/>
            <person name="Cuming A.C."/>
            <person name="Tuskan G.A."/>
            <person name="Maumus F."/>
            <person name="Salse J."/>
            <person name="Schmutz J."/>
            <person name="Rensing S.A."/>
        </authorList>
    </citation>
    <scope>NUCLEOTIDE SEQUENCE [LARGE SCALE GENOMIC DNA]</scope>
    <source>
        <strain evidence="2 3">cv. Gransden 2004</strain>
    </source>
</reference>
<keyword evidence="3" id="KW-1185">Reference proteome</keyword>
<dbReference type="InParanoid" id="A0A7I4B8A3"/>
<sequence>MADPLISDDSDAPEEVTLHQGREEAKTSRRKETENKKRLGTELKEKRKAREEKRKKERRLDVDQDTDSKGDSEIVTLPEKKRSRTRKGKQSDGASSGEESNGQDLSSVMLDDSVVEFLKASEKQVGKGVGQAKHQYIEDEPKIDKASKSDDAAPTDSSCFWACRVQIMSLKARPNSAAVNAALDFRRNHFFGSNVKRSTAMLPTTSKPKASV</sequence>
<proteinExistence type="predicted"/>
<feature type="compositionally biased region" description="Acidic residues" evidence="1">
    <location>
        <begin position="1"/>
        <end position="14"/>
    </location>
</feature>
<reference evidence="2" key="3">
    <citation type="submission" date="2020-12" db="UniProtKB">
        <authorList>
            <consortium name="EnsemblPlants"/>
        </authorList>
    </citation>
    <scope>IDENTIFICATION</scope>
</reference>